<evidence type="ECO:0008006" key="6">
    <source>
        <dbReference type="Google" id="ProtNLM"/>
    </source>
</evidence>
<keyword evidence="1" id="KW-0812">Transmembrane</keyword>
<keyword evidence="1" id="KW-1133">Transmembrane helix</keyword>
<dbReference type="PANTHER" id="PTHR44757">
    <property type="entry name" value="DIGUANYLATE CYCLASE DGCP"/>
    <property type="match status" value="1"/>
</dbReference>
<dbReference type="CDD" id="cd01948">
    <property type="entry name" value="EAL"/>
    <property type="match status" value="1"/>
</dbReference>
<feature type="transmembrane region" description="Helical" evidence="1">
    <location>
        <begin position="254"/>
        <end position="275"/>
    </location>
</feature>
<dbReference type="Gene3D" id="3.30.70.270">
    <property type="match status" value="1"/>
</dbReference>
<dbReference type="SMART" id="SM00052">
    <property type="entry name" value="EAL"/>
    <property type="match status" value="1"/>
</dbReference>
<dbReference type="SUPFAM" id="SSF141868">
    <property type="entry name" value="EAL domain-like"/>
    <property type="match status" value="1"/>
</dbReference>
<dbReference type="CDD" id="cd01949">
    <property type="entry name" value="GGDEF"/>
    <property type="match status" value="1"/>
</dbReference>
<gene>
    <name evidence="4" type="ORF">Aiant_78840</name>
</gene>
<dbReference type="SUPFAM" id="SSF55073">
    <property type="entry name" value="Nucleotide cyclase"/>
    <property type="match status" value="1"/>
</dbReference>
<dbReference type="InterPro" id="IPR029787">
    <property type="entry name" value="Nucleotide_cyclase"/>
</dbReference>
<evidence type="ECO:0000313" key="4">
    <source>
        <dbReference type="EMBL" id="BCJ47227.1"/>
    </source>
</evidence>
<dbReference type="Proteomes" id="UP000676967">
    <property type="component" value="Chromosome"/>
</dbReference>
<feature type="domain" description="GGDEF" evidence="3">
    <location>
        <begin position="335"/>
        <end position="461"/>
    </location>
</feature>
<dbReference type="SMART" id="SM00267">
    <property type="entry name" value="GGDEF"/>
    <property type="match status" value="1"/>
</dbReference>
<organism evidence="4 5">
    <name type="scientific">Actinoplanes ianthinogenes</name>
    <dbReference type="NCBI Taxonomy" id="122358"/>
    <lineage>
        <taxon>Bacteria</taxon>
        <taxon>Bacillati</taxon>
        <taxon>Actinomycetota</taxon>
        <taxon>Actinomycetes</taxon>
        <taxon>Micromonosporales</taxon>
        <taxon>Micromonosporaceae</taxon>
        <taxon>Actinoplanes</taxon>
    </lineage>
</organism>
<dbReference type="InterPro" id="IPR035919">
    <property type="entry name" value="EAL_sf"/>
</dbReference>
<feature type="transmembrane region" description="Helical" evidence="1">
    <location>
        <begin position="30"/>
        <end position="48"/>
    </location>
</feature>
<accession>A0ABM7M6F3</accession>
<proteinExistence type="predicted"/>
<dbReference type="Gene3D" id="3.20.20.450">
    <property type="entry name" value="EAL domain"/>
    <property type="match status" value="1"/>
</dbReference>
<dbReference type="NCBIfam" id="TIGR00254">
    <property type="entry name" value="GGDEF"/>
    <property type="match status" value="1"/>
</dbReference>
<dbReference type="Pfam" id="PF00563">
    <property type="entry name" value="EAL"/>
    <property type="match status" value="1"/>
</dbReference>
<evidence type="ECO:0000259" key="2">
    <source>
        <dbReference type="PROSITE" id="PS50883"/>
    </source>
</evidence>
<feature type="transmembrane region" description="Helical" evidence="1">
    <location>
        <begin position="125"/>
        <end position="144"/>
    </location>
</feature>
<evidence type="ECO:0000259" key="3">
    <source>
        <dbReference type="PROSITE" id="PS50887"/>
    </source>
</evidence>
<sequence>MGREKLWRGWIAAGVLAIAGYYLLPAGGVAASLVYNVIGLASVLGILAGVRLHRVARPALWYWFAAGQFTWVVGDLVYEYYEHVLHQEPYPSAADAFYLASYPMLVVGLWMLIRGGGGARAAEAAIAGIGFGLALWIFVLHPIATDAANSTLERVIGIAYPAADALILALAARLLVSRGSTASTRLLVMAVLFLLFSDVGFSVVTLYADGDDRILSAGWLISYVLWAAAALHPSAAAPPDPAADNTIRAGRAQFAALTACALLAPAMLFLPGVGADTVDRVAIGACSVLLFLLSVARVFALTRTVQGQTAELERIALHDELTGLPNRRHFEQARGPLHVVFLGLSGLKNINDELGRPVGDQVVAVSAARIFAAAPEATQVARIGGDEFALALPDAETAARVVQRLVAVLREPVEAGGHELLAGASMGVAEAGGVLEALRRAEAAMHAAKQTGEPYRAWSAELDERAGEHARLGAELRAALDAGQFQVVYQPIVRLPERRVTAVEALVRWQHPQRGMVSPAAFIPVAEQNGLIVELGAWILHTACRRMADWRAELGALAPDRVSVNVSARQLARADFPATVAAALATTGLPARCLTIEVTETAVFGGGQALTSLHELRALGVRIALDDFGTGHSSLGLLQTVPVDVLKVDKSFVDNITEAGRHTVIARALIQVSEGLGLTAVAEGVETAEQATALYELGYRLLQGYYFGKPTAEPRFEVDFIHAG</sequence>
<dbReference type="InterPro" id="IPR052155">
    <property type="entry name" value="Biofilm_reg_signaling"/>
</dbReference>
<feature type="transmembrane region" description="Helical" evidence="1">
    <location>
        <begin position="281"/>
        <end position="300"/>
    </location>
</feature>
<evidence type="ECO:0000256" key="1">
    <source>
        <dbReference type="SAM" id="Phobius"/>
    </source>
</evidence>
<feature type="transmembrane region" description="Helical" evidence="1">
    <location>
        <begin position="60"/>
        <end position="81"/>
    </location>
</feature>
<name>A0ABM7M6F3_9ACTN</name>
<evidence type="ECO:0000313" key="5">
    <source>
        <dbReference type="Proteomes" id="UP000676967"/>
    </source>
</evidence>
<keyword evidence="1" id="KW-0472">Membrane</keyword>
<feature type="transmembrane region" description="Helical" evidence="1">
    <location>
        <begin position="187"/>
        <end position="208"/>
    </location>
</feature>
<feature type="transmembrane region" description="Helical" evidence="1">
    <location>
        <begin position="96"/>
        <end position="113"/>
    </location>
</feature>
<dbReference type="PROSITE" id="PS50883">
    <property type="entry name" value="EAL"/>
    <property type="match status" value="1"/>
</dbReference>
<feature type="transmembrane region" description="Helical" evidence="1">
    <location>
        <begin position="214"/>
        <end position="233"/>
    </location>
</feature>
<dbReference type="InterPro" id="IPR043128">
    <property type="entry name" value="Rev_trsase/Diguanyl_cyclase"/>
</dbReference>
<keyword evidence="5" id="KW-1185">Reference proteome</keyword>
<dbReference type="PANTHER" id="PTHR44757:SF2">
    <property type="entry name" value="BIOFILM ARCHITECTURE MAINTENANCE PROTEIN MBAA"/>
    <property type="match status" value="1"/>
</dbReference>
<protein>
    <recommendedName>
        <fullName evidence="6">Diguanylate cyclase (GGDEF)-like protein</fullName>
    </recommendedName>
</protein>
<feature type="domain" description="EAL" evidence="2">
    <location>
        <begin position="469"/>
        <end position="724"/>
    </location>
</feature>
<dbReference type="PROSITE" id="PS50887">
    <property type="entry name" value="GGDEF"/>
    <property type="match status" value="1"/>
</dbReference>
<dbReference type="EMBL" id="AP023356">
    <property type="protein sequence ID" value="BCJ47227.1"/>
    <property type="molecule type" value="Genomic_DNA"/>
</dbReference>
<dbReference type="InterPro" id="IPR001633">
    <property type="entry name" value="EAL_dom"/>
</dbReference>
<feature type="transmembrane region" description="Helical" evidence="1">
    <location>
        <begin position="7"/>
        <end position="24"/>
    </location>
</feature>
<dbReference type="Pfam" id="PF00990">
    <property type="entry name" value="GGDEF"/>
    <property type="match status" value="1"/>
</dbReference>
<reference evidence="4 5" key="1">
    <citation type="submission" date="2020-08" db="EMBL/GenBank/DDBJ databases">
        <title>Whole genome shotgun sequence of Actinoplanes ianthinogenes NBRC 13996.</title>
        <authorList>
            <person name="Komaki H."/>
            <person name="Tamura T."/>
        </authorList>
    </citation>
    <scope>NUCLEOTIDE SEQUENCE [LARGE SCALE GENOMIC DNA]</scope>
    <source>
        <strain evidence="4 5">NBRC 13996</strain>
    </source>
</reference>
<dbReference type="InterPro" id="IPR000160">
    <property type="entry name" value="GGDEF_dom"/>
</dbReference>